<dbReference type="Proteomes" id="UP000291084">
    <property type="component" value="Chromosome 4"/>
</dbReference>
<proteinExistence type="predicted"/>
<gene>
    <name evidence="1" type="primary">Vigan.04G223500</name>
    <name evidence="1" type="ORF">VIGAN_04223500</name>
</gene>
<evidence type="ECO:0000313" key="2">
    <source>
        <dbReference type="Proteomes" id="UP000291084"/>
    </source>
</evidence>
<protein>
    <submittedName>
        <fullName evidence="1">Uncharacterized protein</fullName>
    </submittedName>
</protein>
<dbReference type="EMBL" id="AP015037">
    <property type="protein sequence ID" value="BAT84782.1"/>
    <property type="molecule type" value="Genomic_DNA"/>
</dbReference>
<keyword evidence="2" id="KW-1185">Reference proteome</keyword>
<dbReference type="AlphaFoldDB" id="A0A0S3RW14"/>
<name>A0A0S3RW14_PHAAN</name>
<organism evidence="1 2">
    <name type="scientific">Vigna angularis var. angularis</name>
    <dbReference type="NCBI Taxonomy" id="157739"/>
    <lineage>
        <taxon>Eukaryota</taxon>
        <taxon>Viridiplantae</taxon>
        <taxon>Streptophyta</taxon>
        <taxon>Embryophyta</taxon>
        <taxon>Tracheophyta</taxon>
        <taxon>Spermatophyta</taxon>
        <taxon>Magnoliopsida</taxon>
        <taxon>eudicotyledons</taxon>
        <taxon>Gunneridae</taxon>
        <taxon>Pentapetalae</taxon>
        <taxon>rosids</taxon>
        <taxon>fabids</taxon>
        <taxon>Fabales</taxon>
        <taxon>Fabaceae</taxon>
        <taxon>Papilionoideae</taxon>
        <taxon>50 kb inversion clade</taxon>
        <taxon>NPAAA clade</taxon>
        <taxon>indigoferoid/millettioid clade</taxon>
        <taxon>Phaseoleae</taxon>
        <taxon>Vigna</taxon>
    </lineage>
</organism>
<evidence type="ECO:0000313" key="1">
    <source>
        <dbReference type="EMBL" id="BAT84782.1"/>
    </source>
</evidence>
<reference evidence="1 2" key="1">
    <citation type="journal article" date="2015" name="Sci. Rep.">
        <title>The power of single molecule real-time sequencing technology in the de novo assembly of a eukaryotic genome.</title>
        <authorList>
            <person name="Sakai H."/>
            <person name="Naito K."/>
            <person name="Ogiso-Tanaka E."/>
            <person name="Takahashi Y."/>
            <person name="Iseki K."/>
            <person name="Muto C."/>
            <person name="Satou K."/>
            <person name="Teruya K."/>
            <person name="Shiroma A."/>
            <person name="Shimoji M."/>
            <person name="Hirano T."/>
            <person name="Itoh T."/>
            <person name="Kaga A."/>
            <person name="Tomooka N."/>
        </authorList>
    </citation>
    <scope>NUCLEOTIDE SEQUENCE [LARGE SCALE GENOMIC DNA]</scope>
    <source>
        <strain evidence="2">cv. Shumari</strain>
    </source>
</reference>
<accession>A0A0S3RW14</accession>
<sequence length="86" mass="9764">MGHNNYLSLLKKVLTLQNIHVYLKSKHCYIVFTPKLHYSLCSRLSCYYSFPLGKYDCSLSRRDTELSGTGIISSTCCTTIKAVHKA</sequence>